<evidence type="ECO:0000313" key="2">
    <source>
        <dbReference type="Proteomes" id="UP001140066"/>
    </source>
</evidence>
<sequence length="336" mass="36936">MSTHSYVLLNFISTHNPSLTGNIVVEAYESPDRPYAMVVFRAATLMDETTNHIMQSHGYSAKRGPSPPPTTGLLCRSGTNLHSVWQWLAIHKGRLAYVVNEPLLTSIVTVVRPPVRPSPYGVPRRRNVSRDSVDSALPTYEPPPPSLHCSSVHQSIREEDTISSPPPYWEIAQETEYGRQQTTRVAAAAVAAVFGTPTQSLMRRASQTTSRSARTASRQCQYSVSLAGGGLARTFTQSMPSLVPLHDEQAVAAAIEDSRQQAVATASTSNNEHAIRYVQQSVASVAVSDAAQRERGGFLHSFQGQVRMARLSARTNPEHNRGSKRHSGWLWRLLNM</sequence>
<gene>
    <name evidence="1" type="ORF">GGI18_004997</name>
</gene>
<reference evidence="1" key="1">
    <citation type="submission" date="2022-07" db="EMBL/GenBank/DDBJ databases">
        <title>Phylogenomic reconstructions and comparative analyses of Kickxellomycotina fungi.</title>
        <authorList>
            <person name="Reynolds N.K."/>
            <person name="Stajich J.E."/>
            <person name="Barry K."/>
            <person name="Grigoriev I.V."/>
            <person name="Crous P."/>
            <person name="Smith M.E."/>
        </authorList>
    </citation>
    <scope>NUCLEOTIDE SEQUENCE</scope>
    <source>
        <strain evidence="1">BCRC 34191</strain>
    </source>
</reference>
<proteinExistence type="predicted"/>
<accession>A0ACC1K1F3</accession>
<dbReference type="Proteomes" id="UP001140066">
    <property type="component" value="Unassembled WGS sequence"/>
</dbReference>
<protein>
    <submittedName>
        <fullName evidence="1">Uncharacterized protein</fullName>
    </submittedName>
</protein>
<comment type="caution">
    <text evidence="1">The sequence shown here is derived from an EMBL/GenBank/DDBJ whole genome shotgun (WGS) entry which is preliminary data.</text>
</comment>
<dbReference type="EMBL" id="JANBUK010002579">
    <property type="protein sequence ID" value="KAJ2771691.1"/>
    <property type="molecule type" value="Genomic_DNA"/>
</dbReference>
<organism evidence="1 2">
    <name type="scientific">Coemansia linderi</name>
    <dbReference type="NCBI Taxonomy" id="2663919"/>
    <lineage>
        <taxon>Eukaryota</taxon>
        <taxon>Fungi</taxon>
        <taxon>Fungi incertae sedis</taxon>
        <taxon>Zoopagomycota</taxon>
        <taxon>Kickxellomycotina</taxon>
        <taxon>Kickxellomycetes</taxon>
        <taxon>Kickxellales</taxon>
        <taxon>Kickxellaceae</taxon>
        <taxon>Coemansia</taxon>
    </lineage>
</organism>
<evidence type="ECO:0000313" key="1">
    <source>
        <dbReference type="EMBL" id="KAJ2771691.1"/>
    </source>
</evidence>
<keyword evidence="2" id="KW-1185">Reference proteome</keyword>
<name>A0ACC1K1F3_9FUNG</name>